<organism evidence="2 3">
    <name type="scientific">Funneliformis geosporum</name>
    <dbReference type="NCBI Taxonomy" id="1117311"/>
    <lineage>
        <taxon>Eukaryota</taxon>
        <taxon>Fungi</taxon>
        <taxon>Fungi incertae sedis</taxon>
        <taxon>Mucoromycota</taxon>
        <taxon>Glomeromycotina</taxon>
        <taxon>Glomeromycetes</taxon>
        <taxon>Glomerales</taxon>
        <taxon>Glomeraceae</taxon>
        <taxon>Funneliformis</taxon>
    </lineage>
</organism>
<dbReference type="EMBL" id="CAMKVN010023705">
    <property type="protein sequence ID" value="CAI2200218.1"/>
    <property type="molecule type" value="Genomic_DNA"/>
</dbReference>
<evidence type="ECO:0000313" key="3">
    <source>
        <dbReference type="Proteomes" id="UP001153678"/>
    </source>
</evidence>
<accession>A0A9W4X3Z9</accession>
<feature type="non-terminal residue" evidence="2">
    <location>
        <position position="1"/>
    </location>
</feature>
<dbReference type="Proteomes" id="UP001153678">
    <property type="component" value="Unassembled WGS sequence"/>
</dbReference>
<protein>
    <submittedName>
        <fullName evidence="2">458_t:CDS:1</fullName>
    </submittedName>
</protein>
<name>A0A9W4X3Z9_9GLOM</name>
<feature type="compositionally biased region" description="Basic and acidic residues" evidence="1">
    <location>
        <begin position="84"/>
        <end position="93"/>
    </location>
</feature>
<comment type="caution">
    <text evidence="2">The sequence shown here is derived from an EMBL/GenBank/DDBJ whole genome shotgun (WGS) entry which is preliminary data.</text>
</comment>
<feature type="region of interest" description="Disordered" evidence="1">
    <location>
        <begin position="71"/>
        <end position="101"/>
    </location>
</feature>
<dbReference type="AlphaFoldDB" id="A0A9W4X3Z9"/>
<proteinExistence type="predicted"/>
<gene>
    <name evidence="2" type="ORF">FWILDA_LOCUS19460</name>
</gene>
<sequence>ESIVFYSYLYPYIDGCICGNRCYRQEECHIHWKRQFRIPCGKCDTPTTSSYGMYVKHAGKYYSKANYYKNKLSSPTTSVSNPNRSDKPREQKRIPPFFFLW</sequence>
<reference evidence="2" key="1">
    <citation type="submission" date="2022-08" db="EMBL/GenBank/DDBJ databases">
        <authorList>
            <person name="Kallberg Y."/>
            <person name="Tangrot J."/>
            <person name="Rosling A."/>
        </authorList>
    </citation>
    <scope>NUCLEOTIDE SEQUENCE</scope>
    <source>
        <strain evidence="2">Wild A</strain>
    </source>
</reference>
<evidence type="ECO:0000313" key="2">
    <source>
        <dbReference type="EMBL" id="CAI2200218.1"/>
    </source>
</evidence>
<keyword evidence="3" id="KW-1185">Reference proteome</keyword>
<evidence type="ECO:0000256" key="1">
    <source>
        <dbReference type="SAM" id="MobiDB-lite"/>
    </source>
</evidence>
<dbReference type="OrthoDB" id="2378066at2759"/>